<dbReference type="InterPro" id="IPR010432">
    <property type="entry name" value="RDD"/>
</dbReference>
<accession>A0A2S5T650</accession>
<evidence type="ECO:0000256" key="1">
    <source>
        <dbReference type="ARBA" id="ARBA00004651"/>
    </source>
</evidence>
<comment type="caution">
    <text evidence="8">The sequence shown here is derived from an EMBL/GenBank/DDBJ whole genome shotgun (WGS) entry which is preliminary data.</text>
</comment>
<dbReference type="Pfam" id="PF06271">
    <property type="entry name" value="RDD"/>
    <property type="match status" value="1"/>
</dbReference>
<dbReference type="EMBL" id="PSNY01000006">
    <property type="protein sequence ID" value="PPE70422.1"/>
    <property type="molecule type" value="Genomic_DNA"/>
</dbReference>
<feature type="domain" description="RDD" evidence="7">
    <location>
        <begin position="19"/>
        <end position="166"/>
    </location>
</feature>
<evidence type="ECO:0000256" key="2">
    <source>
        <dbReference type="ARBA" id="ARBA00022475"/>
    </source>
</evidence>
<keyword evidence="10" id="KW-1185">Reference proteome</keyword>
<evidence type="ECO:0000256" key="5">
    <source>
        <dbReference type="ARBA" id="ARBA00023136"/>
    </source>
</evidence>
<feature type="transmembrane region" description="Helical" evidence="6">
    <location>
        <begin position="124"/>
        <end position="151"/>
    </location>
</feature>
<keyword evidence="5 6" id="KW-0472">Membrane</keyword>
<keyword evidence="4 6" id="KW-1133">Transmembrane helix</keyword>
<keyword evidence="2" id="KW-1003">Cell membrane</keyword>
<organism evidence="8 10">
    <name type="scientific">Caldimonas thermodepolymerans</name>
    <dbReference type="NCBI Taxonomy" id="215580"/>
    <lineage>
        <taxon>Bacteria</taxon>
        <taxon>Pseudomonadati</taxon>
        <taxon>Pseudomonadota</taxon>
        <taxon>Betaproteobacteria</taxon>
        <taxon>Burkholderiales</taxon>
        <taxon>Sphaerotilaceae</taxon>
        <taxon>Caldimonas</taxon>
    </lineage>
</organism>
<keyword evidence="3 6" id="KW-0812">Transmembrane</keyword>
<evidence type="ECO:0000313" key="11">
    <source>
        <dbReference type="Proteomes" id="UP000294772"/>
    </source>
</evidence>
<dbReference type="AlphaFoldDB" id="A0A2S5T650"/>
<gene>
    <name evidence="8" type="ORF">C1702_07035</name>
    <name evidence="9" type="ORF">EV676_1056</name>
</gene>
<feature type="transmembrane region" description="Helical" evidence="6">
    <location>
        <begin position="61"/>
        <end position="79"/>
    </location>
</feature>
<name>A0A2S5T650_9BURK</name>
<dbReference type="RefSeq" id="WP_104356973.1">
    <property type="nucleotide sequence ID" value="NZ_CP064338.1"/>
</dbReference>
<evidence type="ECO:0000313" key="9">
    <source>
        <dbReference type="EMBL" id="TCP06992.1"/>
    </source>
</evidence>
<dbReference type="PANTHER" id="PTHR36115:SF10">
    <property type="entry name" value="RDD DOMAIN-CONTAINING PROTEIN"/>
    <property type="match status" value="1"/>
</dbReference>
<protein>
    <submittedName>
        <fullName evidence="9">RDD family membrane protein YckC</fullName>
    </submittedName>
</protein>
<proteinExistence type="predicted"/>
<reference evidence="9 11" key="2">
    <citation type="submission" date="2019-03" db="EMBL/GenBank/DDBJ databases">
        <title>Genomic Encyclopedia of Type Strains, Phase IV (KMG-IV): sequencing the most valuable type-strain genomes for metagenomic binning, comparative biology and taxonomic classification.</title>
        <authorList>
            <person name="Goeker M."/>
        </authorList>
    </citation>
    <scope>NUCLEOTIDE SEQUENCE [LARGE SCALE GENOMIC DNA]</scope>
    <source>
        <strain evidence="9 11">DSM 15264</strain>
    </source>
</reference>
<reference evidence="8 10" key="1">
    <citation type="submission" date="2018-02" db="EMBL/GenBank/DDBJ databases">
        <title>Reclassifiation of [Polyangium] brachysporum DSM 7029 as Guopingzhaonella breviflexa gen. nov., sp. nov., a member of the family Comamonadaceae.</title>
        <authorList>
            <person name="Tang B."/>
        </authorList>
    </citation>
    <scope>NUCLEOTIDE SEQUENCE [LARGE SCALE GENOMIC DNA]</scope>
    <source>
        <strain evidence="8 10">DSM 15344</strain>
    </source>
</reference>
<dbReference type="EMBL" id="SLXF01000005">
    <property type="protein sequence ID" value="TCP06992.1"/>
    <property type="molecule type" value="Genomic_DNA"/>
</dbReference>
<sequence>MTAPSSDTASTDLARQKAPPLRRRLASFLYEGVLLFGVSFTAAFIYSTATRQQHALQGRTGLGLVLLVVVGLYFVWLWTRSGQTLAMQTWHVRLLTVDGQPVGVGRAIARYLCSWVWFAPPLLALWWLGLTVSGWAVFGIILAWVLCYAALSFLHPRRQFWHDALCGTQLVPWVPPAAQGKR</sequence>
<dbReference type="PANTHER" id="PTHR36115">
    <property type="entry name" value="PROLINE-RICH ANTIGEN HOMOLOG-RELATED"/>
    <property type="match status" value="1"/>
</dbReference>
<evidence type="ECO:0000256" key="6">
    <source>
        <dbReference type="SAM" id="Phobius"/>
    </source>
</evidence>
<evidence type="ECO:0000313" key="10">
    <source>
        <dbReference type="Proteomes" id="UP000239406"/>
    </source>
</evidence>
<evidence type="ECO:0000256" key="3">
    <source>
        <dbReference type="ARBA" id="ARBA00022692"/>
    </source>
</evidence>
<evidence type="ECO:0000313" key="8">
    <source>
        <dbReference type="EMBL" id="PPE70422.1"/>
    </source>
</evidence>
<dbReference type="Proteomes" id="UP000294772">
    <property type="component" value="Unassembled WGS sequence"/>
</dbReference>
<dbReference type="Proteomes" id="UP000239406">
    <property type="component" value="Unassembled WGS sequence"/>
</dbReference>
<evidence type="ECO:0000256" key="4">
    <source>
        <dbReference type="ARBA" id="ARBA00022989"/>
    </source>
</evidence>
<dbReference type="InterPro" id="IPR051791">
    <property type="entry name" value="Pra-immunoreactive"/>
</dbReference>
<feature type="transmembrane region" description="Helical" evidence="6">
    <location>
        <begin position="28"/>
        <end position="49"/>
    </location>
</feature>
<comment type="subcellular location">
    <subcellularLocation>
        <location evidence="1">Cell membrane</location>
        <topology evidence="1">Multi-pass membrane protein</topology>
    </subcellularLocation>
</comment>
<evidence type="ECO:0000259" key="7">
    <source>
        <dbReference type="Pfam" id="PF06271"/>
    </source>
</evidence>
<dbReference type="OrthoDB" id="5298807at2"/>
<dbReference type="GO" id="GO:0005886">
    <property type="term" value="C:plasma membrane"/>
    <property type="evidence" value="ECO:0007669"/>
    <property type="project" value="UniProtKB-SubCell"/>
</dbReference>